<keyword evidence="7" id="KW-1133">Transmembrane helix</keyword>
<evidence type="ECO:0000256" key="7">
    <source>
        <dbReference type="SAM" id="Phobius"/>
    </source>
</evidence>
<keyword evidence="7" id="KW-0812">Transmembrane</keyword>
<accession>A0A7C0U3K4</accession>
<keyword evidence="7" id="KW-0472">Membrane</keyword>
<evidence type="ECO:0000256" key="2">
    <source>
        <dbReference type="ARBA" id="ARBA00022670"/>
    </source>
</evidence>
<evidence type="ECO:0000256" key="4">
    <source>
        <dbReference type="ARBA" id="ARBA00022801"/>
    </source>
</evidence>
<dbReference type="GO" id="GO:0004222">
    <property type="term" value="F:metalloendopeptidase activity"/>
    <property type="evidence" value="ECO:0007669"/>
    <property type="project" value="TreeGrafter"/>
</dbReference>
<reference evidence="9" key="1">
    <citation type="journal article" date="2020" name="mSystems">
        <title>Genome- and Community-Level Interaction Insights into Carbon Utilization and Element Cycling Functions of Hydrothermarchaeota in Hydrothermal Sediment.</title>
        <authorList>
            <person name="Zhou Z."/>
            <person name="Liu Y."/>
            <person name="Xu W."/>
            <person name="Pan J."/>
            <person name="Luo Z.H."/>
            <person name="Li M."/>
        </authorList>
    </citation>
    <scope>NUCLEOTIDE SEQUENCE [LARGE SCALE GENOMIC DNA]</scope>
    <source>
        <strain evidence="9">HyVt-233</strain>
    </source>
</reference>
<comment type="cofactor">
    <cofactor evidence="1">
        <name>Zn(2+)</name>
        <dbReference type="ChEBI" id="CHEBI:29105"/>
    </cofactor>
</comment>
<proteinExistence type="predicted"/>
<organism evidence="9">
    <name type="scientific">Desulfofervidus auxilii</name>
    <dbReference type="NCBI Taxonomy" id="1621989"/>
    <lineage>
        <taxon>Bacteria</taxon>
        <taxon>Pseudomonadati</taxon>
        <taxon>Thermodesulfobacteriota</taxon>
        <taxon>Candidatus Desulfofervidia</taxon>
        <taxon>Candidatus Desulfofervidales</taxon>
        <taxon>Candidatus Desulfofervidaceae</taxon>
        <taxon>Candidatus Desulfofervidus</taxon>
    </lineage>
</organism>
<dbReference type="Pfam" id="PF01551">
    <property type="entry name" value="Peptidase_M23"/>
    <property type="match status" value="1"/>
</dbReference>
<dbReference type="Gene3D" id="2.70.70.10">
    <property type="entry name" value="Glucose Permease (Domain IIA)"/>
    <property type="match status" value="1"/>
</dbReference>
<dbReference type="InterPro" id="IPR016047">
    <property type="entry name" value="M23ase_b-sheet_dom"/>
</dbReference>
<name>A0A7C0U3K4_DESA2</name>
<evidence type="ECO:0000259" key="8">
    <source>
        <dbReference type="Pfam" id="PF01551"/>
    </source>
</evidence>
<dbReference type="PANTHER" id="PTHR21666:SF288">
    <property type="entry name" value="CELL DIVISION PROTEIN YTFB"/>
    <property type="match status" value="1"/>
</dbReference>
<feature type="transmembrane region" description="Helical" evidence="7">
    <location>
        <begin position="12"/>
        <end position="30"/>
    </location>
</feature>
<comment type="caution">
    <text evidence="9">The sequence shown here is derived from an EMBL/GenBank/DDBJ whole genome shotgun (WGS) entry which is preliminary data.</text>
</comment>
<sequence length="426" mass="49769">MPALFSPLRKNLRHIFSFLFLSIIVLFIYFQNKTSHSTITPISFDYFSWKQKELKNIQVIKYSFKKNETLLQVLMKNYEIPSYLSYKLAESFKKVLPLNKIKPGDQLKLVFEHKALKQLIFSPSPEKNYIFTLTPFGIALWIKKIPTYTFLDKVEGEIKTNLYASILENKIDPELGLELADIFSWDINFFIDIRPGDKYRFIYEKIYIDGKFLRYGRILAAQFLNKGKLFEAYYFKTPDGRIEYYDAEGRPLRKAFLKSPLRYKRISSHFSYHRLHPILGIIRPHLGIDYAAPIGTPVEAVADGKIIYMGWKGDYGKFIKIRHTHRYVSTYGHLSRFAKGLKVGSRVKQGQVIGYVGSTGLATGPHLDFRFLVDNKFVDYLKFKSPPVKPLPPKYLNTFKKQMNYLRCLLEKSFDYAMLKSDVISH</sequence>
<dbReference type="Proteomes" id="UP000886289">
    <property type="component" value="Unassembled WGS sequence"/>
</dbReference>
<dbReference type="GO" id="GO:0046872">
    <property type="term" value="F:metal ion binding"/>
    <property type="evidence" value="ECO:0007669"/>
    <property type="project" value="UniProtKB-KW"/>
</dbReference>
<dbReference type="GO" id="GO:0006508">
    <property type="term" value="P:proteolysis"/>
    <property type="evidence" value="ECO:0007669"/>
    <property type="project" value="UniProtKB-KW"/>
</dbReference>
<protein>
    <submittedName>
        <fullName evidence="9">M23 family metallopeptidase</fullName>
    </submittedName>
</protein>
<dbReference type="Gene3D" id="3.10.450.350">
    <property type="match status" value="2"/>
</dbReference>
<keyword evidence="6" id="KW-0482">Metalloprotease</keyword>
<evidence type="ECO:0000256" key="6">
    <source>
        <dbReference type="ARBA" id="ARBA00023049"/>
    </source>
</evidence>
<dbReference type="PANTHER" id="PTHR21666">
    <property type="entry name" value="PEPTIDASE-RELATED"/>
    <property type="match status" value="1"/>
</dbReference>
<keyword evidence="4" id="KW-0378">Hydrolase</keyword>
<dbReference type="AlphaFoldDB" id="A0A7C0U3K4"/>
<evidence type="ECO:0000256" key="1">
    <source>
        <dbReference type="ARBA" id="ARBA00001947"/>
    </source>
</evidence>
<gene>
    <name evidence="9" type="ORF">ENG63_09135</name>
</gene>
<dbReference type="SUPFAM" id="SSF51261">
    <property type="entry name" value="Duplicated hybrid motif"/>
    <property type="match status" value="1"/>
</dbReference>
<keyword evidence="2" id="KW-0645">Protease</keyword>
<dbReference type="InterPro" id="IPR011055">
    <property type="entry name" value="Dup_hybrid_motif"/>
</dbReference>
<dbReference type="CDD" id="cd12797">
    <property type="entry name" value="M23_peptidase"/>
    <property type="match status" value="1"/>
</dbReference>
<evidence type="ECO:0000256" key="3">
    <source>
        <dbReference type="ARBA" id="ARBA00022723"/>
    </source>
</evidence>
<feature type="domain" description="M23ase beta-sheet core" evidence="8">
    <location>
        <begin position="284"/>
        <end position="379"/>
    </location>
</feature>
<dbReference type="InterPro" id="IPR050570">
    <property type="entry name" value="Cell_wall_metabolism_enzyme"/>
</dbReference>
<evidence type="ECO:0000313" key="9">
    <source>
        <dbReference type="EMBL" id="HDD45004.1"/>
    </source>
</evidence>
<evidence type="ECO:0000256" key="5">
    <source>
        <dbReference type="ARBA" id="ARBA00022833"/>
    </source>
</evidence>
<dbReference type="EMBL" id="DRBS01000336">
    <property type="protein sequence ID" value="HDD45004.1"/>
    <property type="molecule type" value="Genomic_DNA"/>
</dbReference>
<keyword evidence="3" id="KW-0479">Metal-binding</keyword>
<keyword evidence="5" id="KW-0862">Zinc</keyword>